<protein>
    <submittedName>
        <fullName evidence="4">G_PROTEIN_RECEP_F1_2 domain-containing protein</fullName>
    </submittedName>
</protein>
<accession>A0A0N5D557</accession>
<keyword evidence="1" id="KW-0472">Membrane</keyword>
<dbReference type="AlphaFoldDB" id="A0A0N5D557"/>
<feature type="transmembrane region" description="Helical" evidence="1">
    <location>
        <begin position="72"/>
        <end position="94"/>
    </location>
</feature>
<dbReference type="EMBL" id="UYYF01004586">
    <property type="protein sequence ID" value="VDN05644.1"/>
    <property type="molecule type" value="Genomic_DNA"/>
</dbReference>
<evidence type="ECO:0000313" key="4">
    <source>
        <dbReference type="WBParaSite" id="TCLT_0000812901-mRNA-1"/>
    </source>
</evidence>
<gene>
    <name evidence="2" type="ORF">TCLT_LOCUS8118</name>
</gene>
<dbReference type="WBParaSite" id="TCLT_0000812901-mRNA-1">
    <property type="protein sequence ID" value="TCLT_0000812901-mRNA-1"/>
    <property type="gene ID" value="TCLT_0000812901"/>
</dbReference>
<proteinExistence type="predicted"/>
<feature type="transmembrane region" description="Helical" evidence="1">
    <location>
        <begin position="148"/>
        <end position="172"/>
    </location>
</feature>
<evidence type="ECO:0000313" key="3">
    <source>
        <dbReference type="Proteomes" id="UP000276776"/>
    </source>
</evidence>
<keyword evidence="1" id="KW-0812">Transmembrane</keyword>
<organism evidence="4">
    <name type="scientific">Thelazia callipaeda</name>
    <name type="common">Oriental eyeworm</name>
    <name type="synonym">Parasitic nematode</name>
    <dbReference type="NCBI Taxonomy" id="103827"/>
    <lineage>
        <taxon>Eukaryota</taxon>
        <taxon>Metazoa</taxon>
        <taxon>Ecdysozoa</taxon>
        <taxon>Nematoda</taxon>
        <taxon>Chromadorea</taxon>
        <taxon>Rhabditida</taxon>
        <taxon>Spirurina</taxon>
        <taxon>Spiruromorpha</taxon>
        <taxon>Thelazioidea</taxon>
        <taxon>Thelaziidae</taxon>
        <taxon>Thelazia</taxon>
    </lineage>
</organism>
<evidence type="ECO:0000256" key="1">
    <source>
        <dbReference type="SAM" id="Phobius"/>
    </source>
</evidence>
<sequence>MSMGSKLRLEANSISTQLISRAQNENESANILESDSCIPVGFHLITIALKDFGCFFQKSSRDQFSCVALSKIMLPVAVVMLDLIYLVYTMISVSKRVLPVSKRRDLIRSVTHIVLWFTASIAKIHMLYTWEHSWRSFDFKAKIPMNLYLALILCVINLGSYIAEIFYFKYLYVSIRLVRKSVLLHQTERTTRRTRKDRYRQLRASLIAAAAANDPGGHNLREYSLIPFRANSA</sequence>
<dbReference type="Proteomes" id="UP000276776">
    <property type="component" value="Unassembled WGS sequence"/>
</dbReference>
<feature type="transmembrane region" description="Helical" evidence="1">
    <location>
        <begin position="106"/>
        <end position="128"/>
    </location>
</feature>
<dbReference type="OrthoDB" id="5840665at2759"/>
<evidence type="ECO:0000313" key="2">
    <source>
        <dbReference type="EMBL" id="VDN05644.1"/>
    </source>
</evidence>
<reference evidence="4" key="1">
    <citation type="submission" date="2017-02" db="UniProtKB">
        <authorList>
            <consortium name="WormBaseParasite"/>
        </authorList>
    </citation>
    <scope>IDENTIFICATION</scope>
</reference>
<name>A0A0N5D557_THECL</name>
<reference evidence="2 3" key="2">
    <citation type="submission" date="2018-11" db="EMBL/GenBank/DDBJ databases">
        <authorList>
            <consortium name="Pathogen Informatics"/>
        </authorList>
    </citation>
    <scope>NUCLEOTIDE SEQUENCE [LARGE SCALE GENOMIC DNA]</scope>
</reference>
<keyword evidence="3" id="KW-1185">Reference proteome</keyword>
<keyword evidence="1" id="KW-1133">Transmembrane helix</keyword>